<feature type="transmembrane region" description="Helical" evidence="1">
    <location>
        <begin position="42"/>
        <end position="64"/>
    </location>
</feature>
<keyword evidence="1" id="KW-1133">Transmembrane helix</keyword>
<evidence type="ECO:0000313" key="4">
    <source>
        <dbReference type="Proteomes" id="UP000272316"/>
    </source>
</evidence>
<proteinExistence type="predicted"/>
<accession>A0A3G8ZQY2</accession>
<dbReference type="RefSeq" id="WP_124987158.1">
    <property type="nucleotide sequence ID" value="NZ_CP034160.1"/>
</dbReference>
<dbReference type="Proteomes" id="UP000272316">
    <property type="component" value="Chromosome"/>
</dbReference>
<protein>
    <submittedName>
        <fullName evidence="3">Uncharacterized protein</fullName>
    </submittedName>
</protein>
<gene>
    <name evidence="3" type="ORF">EIB75_14850</name>
</gene>
<keyword evidence="2" id="KW-0732">Signal</keyword>
<evidence type="ECO:0000256" key="1">
    <source>
        <dbReference type="SAM" id="Phobius"/>
    </source>
</evidence>
<keyword evidence="1" id="KW-0472">Membrane</keyword>
<name>A0A3G8ZQY2_9FLAO</name>
<dbReference type="AlphaFoldDB" id="A0A3G8ZQY2"/>
<keyword evidence="1" id="KW-0812">Transmembrane</keyword>
<sequence length="178" mass="18951">MKNIITILFALFSVSVFSQVAIGKASVASPSVSLDFGTENRGMILPWVTSTAAVSSVVSGTMVYDLTDKKVKVKYNAAVWKDLSVNTQGTTVDPLTSVDGVLIQNAATENTLAKSAIGTLTATPGILVLEDTNKAMVLPKVASPHLNIVNPAPGMIVYDTFNKQLAVFNGTVWSFWKQ</sequence>
<dbReference type="KEGG" id="eva:EIB75_14850"/>
<organism evidence="3 4">
    <name type="scientific">Epilithonimonas vandammei</name>
    <dbReference type="NCBI Taxonomy" id="2487072"/>
    <lineage>
        <taxon>Bacteria</taxon>
        <taxon>Pseudomonadati</taxon>
        <taxon>Bacteroidota</taxon>
        <taxon>Flavobacteriia</taxon>
        <taxon>Flavobacteriales</taxon>
        <taxon>Weeksellaceae</taxon>
        <taxon>Chryseobacterium group</taxon>
        <taxon>Epilithonimonas</taxon>
    </lineage>
</organism>
<dbReference type="EMBL" id="CP034160">
    <property type="protein sequence ID" value="AZI56456.1"/>
    <property type="molecule type" value="Genomic_DNA"/>
</dbReference>
<feature type="chain" id="PRO_5018005888" evidence="2">
    <location>
        <begin position="19"/>
        <end position="178"/>
    </location>
</feature>
<evidence type="ECO:0000256" key="2">
    <source>
        <dbReference type="SAM" id="SignalP"/>
    </source>
</evidence>
<reference evidence="4" key="1">
    <citation type="submission" date="2018-11" db="EMBL/GenBank/DDBJ databases">
        <title>Proposal to divide the Flavobacteriaceae and reorganize its genera based on Amino Acid Identity values calculated from whole genome sequences.</title>
        <authorList>
            <person name="Nicholson A.C."/>
            <person name="Gulvik C.A."/>
            <person name="Whitney A.M."/>
            <person name="Sheth M."/>
            <person name="Batra D."/>
            <person name="Pryor J."/>
            <person name="Bernardet J.-F."/>
            <person name="Hugo C."/>
            <person name="Kampfer P."/>
            <person name="Newman J.D."/>
            <person name="McQuiston J.R."/>
        </authorList>
    </citation>
    <scope>NUCLEOTIDE SEQUENCE [LARGE SCALE GENOMIC DNA]</scope>
    <source>
        <strain evidence="4">H6466</strain>
    </source>
</reference>
<feature type="signal peptide" evidence="2">
    <location>
        <begin position="1"/>
        <end position="18"/>
    </location>
</feature>
<evidence type="ECO:0000313" key="3">
    <source>
        <dbReference type="EMBL" id="AZI56456.1"/>
    </source>
</evidence>